<accession>A0AAJ1TYU8</accession>
<comment type="caution">
    <text evidence="1">The sequence shown here is derived from an EMBL/GenBank/DDBJ whole genome shotgun (WGS) entry which is preliminary data.</text>
</comment>
<keyword evidence="4" id="KW-1185">Reference proteome</keyword>
<proteinExistence type="predicted"/>
<dbReference type="Proteomes" id="UP001223420">
    <property type="component" value="Unassembled WGS sequence"/>
</dbReference>
<reference evidence="2" key="2">
    <citation type="submission" date="2024-06" db="EMBL/GenBank/DDBJ databases">
        <authorList>
            <person name="Campbell A.G."/>
        </authorList>
    </citation>
    <scope>NUCLEOTIDE SEQUENCE</scope>
    <source>
        <strain evidence="2">EM17</strain>
    </source>
</reference>
<dbReference type="RefSeq" id="WP_007567135.1">
    <property type="nucleotide sequence ID" value="NZ_CP033231.1"/>
</dbReference>
<name>A0AAJ1TYU8_9HYPH</name>
<organism evidence="1 3">
    <name type="scientific">Methylobacterium brachiatum</name>
    <dbReference type="NCBI Taxonomy" id="269660"/>
    <lineage>
        <taxon>Bacteria</taxon>
        <taxon>Pseudomonadati</taxon>
        <taxon>Pseudomonadota</taxon>
        <taxon>Alphaproteobacteria</taxon>
        <taxon>Hyphomicrobiales</taxon>
        <taxon>Methylobacteriaceae</taxon>
        <taxon>Methylobacterium</taxon>
    </lineage>
</organism>
<protein>
    <submittedName>
        <fullName evidence="1">Uncharacterized protein</fullName>
    </submittedName>
</protein>
<evidence type="ECO:0000313" key="1">
    <source>
        <dbReference type="EMBL" id="MDQ0546122.1"/>
    </source>
</evidence>
<gene>
    <name evidence="2" type="ORF">ABS770_16260</name>
    <name evidence="1" type="ORF">QO001_005071</name>
</gene>
<sequence length="52" mass="6060">MRDFIGAVLGSDLTPEKRMKFRATACTDLRFLDPEDLRRLLIQVHLDLRKGM</sequence>
<dbReference type="EMBL" id="JBELQD010000017">
    <property type="protein sequence ID" value="MER2289824.1"/>
    <property type="molecule type" value="Genomic_DNA"/>
</dbReference>
<dbReference type="AlphaFoldDB" id="A0AAJ1TYU8"/>
<reference evidence="1" key="1">
    <citation type="submission" date="2023-07" db="EMBL/GenBank/DDBJ databases">
        <title>Genomic Encyclopedia of Type Strains, Phase IV (KMG-IV): sequencing the most valuable type-strain genomes for metagenomic binning, comparative biology and taxonomic classification.</title>
        <authorList>
            <person name="Goeker M."/>
        </authorList>
    </citation>
    <scope>NUCLEOTIDE SEQUENCE</scope>
    <source>
        <strain evidence="1">DSM 19569</strain>
    </source>
</reference>
<dbReference type="GeneID" id="90835683"/>
<evidence type="ECO:0000313" key="2">
    <source>
        <dbReference type="EMBL" id="MER2289824.1"/>
    </source>
</evidence>
<dbReference type="Proteomes" id="UP001432995">
    <property type="component" value="Unassembled WGS sequence"/>
</dbReference>
<evidence type="ECO:0000313" key="3">
    <source>
        <dbReference type="Proteomes" id="UP001223420"/>
    </source>
</evidence>
<dbReference type="EMBL" id="JAUSWL010000012">
    <property type="protein sequence ID" value="MDQ0546122.1"/>
    <property type="molecule type" value="Genomic_DNA"/>
</dbReference>
<evidence type="ECO:0000313" key="4">
    <source>
        <dbReference type="Proteomes" id="UP001432995"/>
    </source>
</evidence>